<reference evidence="1" key="1">
    <citation type="submission" date="2021-03" db="EMBL/GenBank/DDBJ databases">
        <title>Draft genome sequence of rust myrtle Austropuccinia psidii MF-1, a brazilian biotype.</title>
        <authorList>
            <person name="Quecine M.C."/>
            <person name="Pachon D.M.R."/>
            <person name="Bonatelli M.L."/>
            <person name="Correr F.H."/>
            <person name="Franceschini L.M."/>
            <person name="Leite T.F."/>
            <person name="Margarido G.R.A."/>
            <person name="Almeida C.A."/>
            <person name="Ferrarezi J.A."/>
            <person name="Labate C.A."/>
        </authorList>
    </citation>
    <scope>NUCLEOTIDE SEQUENCE</scope>
    <source>
        <strain evidence="1">MF-1</strain>
    </source>
</reference>
<dbReference type="EMBL" id="AVOT02015784">
    <property type="protein sequence ID" value="MBW0500376.1"/>
    <property type="molecule type" value="Genomic_DNA"/>
</dbReference>
<dbReference type="AlphaFoldDB" id="A0A9Q3DH51"/>
<accession>A0A9Q3DH51</accession>
<protein>
    <submittedName>
        <fullName evidence="1">Uncharacterized protein</fullName>
    </submittedName>
</protein>
<organism evidence="1 2">
    <name type="scientific">Austropuccinia psidii MF-1</name>
    <dbReference type="NCBI Taxonomy" id="1389203"/>
    <lineage>
        <taxon>Eukaryota</taxon>
        <taxon>Fungi</taxon>
        <taxon>Dikarya</taxon>
        <taxon>Basidiomycota</taxon>
        <taxon>Pucciniomycotina</taxon>
        <taxon>Pucciniomycetes</taxon>
        <taxon>Pucciniales</taxon>
        <taxon>Sphaerophragmiaceae</taxon>
        <taxon>Austropuccinia</taxon>
    </lineage>
</organism>
<dbReference type="Proteomes" id="UP000765509">
    <property type="component" value="Unassembled WGS sequence"/>
</dbReference>
<sequence>MERISGENKACPNMENIDLRLIREELDLAKTIENPIGENDQNEVKYIPFCLEEEPLKMEFPCFNSTRKDIECSFSTFQNINEANMDESTYENSINSLSQLTIKKELNQQKTLHPQDKFSGQAYNNCNMESKIDSRFKKLQSIRSHSRD</sequence>
<keyword evidence="2" id="KW-1185">Reference proteome</keyword>
<name>A0A9Q3DH51_9BASI</name>
<evidence type="ECO:0000313" key="2">
    <source>
        <dbReference type="Proteomes" id="UP000765509"/>
    </source>
</evidence>
<proteinExistence type="predicted"/>
<comment type="caution">
    <text evidence="1">The sequence shown here is derived from an EMBL/GenBank/DDBJ whole genome shotgun (WGS) entry which is preliminary data.</text>
</comment>
<evidence type="ECO:0000313" key="1">
    <source>
        <dbReference type="EMBL" id="MBW0500376.1"/>
    </source>
</evidence>
<gene>
    <name evidence="1" type="ORF">O181_040091</name>
</gene>